<dbReference type="RefSeq" id="WP_162458797.1">
    <property type="nucleotide sequence ID" value="NZ_AP021879.1"/>
</dbReference>
<dbReference type="InterPro" id="IPR013216">
    <property type="entry name" value="Methyltransf_11"/>
</dbReference>
<accession>A0A5K8A691</accession>
<dbReference type="PANTHER" id="PTHR43591:SF99">
    <property type="entry name" value="OS06G0646000 PROTEIN"/>
    <property type="match status" value="1"/>
</dbReference>
<reference evidence="2 3" key="1">
    <citation type="submission" date="2019-11" db="EMBL/GenBank/DDBJ databases">
        <title>Comparative genomics of hydrocarbon-degrading Desulfosarcina strains.</title>
        <authorList>
            <person name="Watanabe M."/>
            <person name="Kojima H."/>
            <person name="Fukui M."/>
        </authorList>
    </citation>
    <scope>NUCLEOTIDE SEQUENCE [LARGE SCALE GENOMIC DNA]</scope>
    <source>
        <strain evidence="3">oXyS1</strain>
    </source>
</reference>
<dbReference type="Pfam" id="PF08241">
    <property type="entry name" value="Methyltransf_11"/>
    <property type="match status" value="1"/>
</dbReference>
<dbReference type="EMBL" id="AP021879">
    <property type="protein sequence ID" value="BBO87966.1"/>
    <property type="molecule type" value="Genomic_DNA"/>
</dbReference>
<sequence>MDFNEKVKRNVAKNFDRSIQIYRAFEEKHRFFAAYALKLAEAIGLDDGSSILDVGCGYGLSAKALNERYGCQVMGVDLSPEMIAAGLSLCKNEDICLMVADGEDLFPVVGDRQFDYVVYNASIFIFPDAARAIDEAFGCLRNGGKIAFSYYPQLIGKDDADLFAVAFERLGEPMPRYRMITDYPDACKALETRCGNIRHHRWTQPLDIGFIQDFFSIPAQSASLFPGRDYDERHDLARRLFATLKDMTGDGCIVWRMAEGVKG</sequence>
<dbReference type="SUPFAM" id="SSF53335">
    <property type="entry name" value="S-adenosyl-L-methionine-dependent methyltransferases"/>
    <property type="match status" value="1"/>
</dbReference>
<organism evidence="2 3">
    <name type="scientific">Desulfosarcina ovata subsp. ovata</name>
    <dbReference type="NCBI Taxonomy" id="2752305"/>
    <lineage>
        <taxon>Bacteria</taxon>
        <taxon>Pseudomonadati</taxon>
        <taxon>Thermodesulfobacteriota</taxon>
        <taxon>Desulfobacteria</taxon>
        <taxon>Desulfobacterales</taxon>
        <taxon>Desulfosarcinaceae</taxon>
        <taxon>Desulfosarcina</taxon>
    </lineage>
</organism>
<dbReference type="Gene3D" id="3.40.50.150">
    <property type="entry name" value="Vaccinia Virus protein VP39"/>
    <property type="match status" value="1"/>
</dbReference>
<keyword evidence="3" id="KW-1185">Reference proteome</keyword>
<dbReference type="InterPro" id="IPR029063">
    <property type="entry name" value="SAM-dependent_MTases_sf"/>
</dbReference>
<gene>
    <name evidence="2" type="ORF">DSCOOX_11460</name>
</gene>
<feature type="domain" description="Methyltransferase type 11" evidence="1">
    <location>
        <begin position="52"/>
        <end position="148"/>
    </location>
</feature>
<evidence type="ECO:0000259" key="1">
    <source>
        <dbReference type="Pfam" id="PF08241"/>
    </source>
</evidence>
<dbReference type="CDD" id="cd02440">
    <property type="entry name" value="AdoMet_MTases"/>
    <property type="match status" value="1"/>
</dbReference>
<proteinExistence type="predicted"/>
<dbReference type="Proteomes" id="UP000422108">
    <property type="component" value="Chromosome"/>
</dbReference>
<name>A0A5K8A691_9BACT</name>
<dbReference type="PANTHER" id="PTHR43591">
    <property type="entry name" value="METHYLTRANSFERASE"/>
    <property type="match status" value="1"/>
</dbReference>
<dbReference type="GO" id="GO:0008757">
    <property type="term" value="F:S-adenosylmethionine-dependent methyltransferase activity"/>
    <property type="evidence" value="ECO:0007669"/>
    <property type="project" value="InterPro"/>
</dbReference>
<protein>
    <recommendedName>
        <fullName evidence="1">Methyltransferase type 11 domain-containing protein</fullName>
    </recommendedName>
</protein>
<evidence type="ECO:0000313" key="3">
    <source>
        <dbReference type="Proteomes" id="UP000422108"/>
    </source>
</evidence>
<evidence type="ECO:0000313" key="2">
    <source>
        <dbReference type="EMBL" id="BBO87966.1"/>
    </source>
</evidence>
<dbReference type="AlphaFoldDB" id="A0A5K8A691"/>